<dbReference type="AlphaFoldDB" id="A0A0M8MVF5"/>
<feature type="region of interest" description="Disordered" evidence="4">
    <location>
        <begin position="640"/>
        <end position="673"/>
    </location>
</feature>
<evidence type="ECO:0000256" key="3">
    <source>
        <dbReference type="ARBA" id="ARBA00022840"/>
    </source>
</evidence>
<keyword evidence="2" id="KW-0547">Nucleotide-binding</keyword>
<feature type="region of interest" description="Disordered" evidence="4">
    <location>
        <begin position="323"/>
        <end position="386"/>
    </location>
</feature>
<accession>A0A0M8MVF5</accession>
<proteinExistence type="inferred from homology"/>
<sequence length="695" mass="76215">MPRLPTAVTITDPLVKYHALVAAGVFSPCPAQHRLARHLHKIYLRIKDYSPRAAHRLRPAPLVSLLAEREARDDEDRDHGGGDGLLALPHHAIWRNPLFKHLLPGREGRQRRDSVALTRVLTDHQAAIEMDSPRGLFLSGEVGTGKSMLLRLLADGLPTAGKSQWHFNTFMLHTFAQLDTHRSASSSTASAASPSRSQAQVQAQAQDPEYSLLWMARKLVTESPILFLDEFQLPDRAAAKILSHLFIAFFQLGGVLVASSNRMPEELEKATGVSYGTPTPRGFVGKMMLGLGAGPRSQPSDFASFLDVLKARCDFWHMEDTRDWRRSEDAAPSPTTNTGTGTEKAVSSPDDADGPQASPDAGHDGDSKKPHHYHLFETGGDDDDEEPHRRVIQAVFSGAGSGAIHVPPWQPSEVVVYGRKVLTPRHHEGAVLWDFADLVASFGPADYITMASSYHTFIIDRVPVLTILLKNEARRFITLIDALYESRCKLIIRAEAAPDSLFFPDAPLSSPPLPSSSSSSSSSSKLDASHGDATYFETVAEVYQDSTAPFRPNVSLYDAGTPTSRYDPDQDSDFGLADKGGRAPGAGGVDFRDTGAFTGEDERFAYRRAASRLWELCSARWHAREGDWWRPLPLSARHWEGGAPSRPLRERQAEAEAETVRSGGGEAMGESVAMDEVAGLSRWRIEGLRKGDGRQ</sequence>
<name>A0A0M8MVF5_ESCWE</name>
<evidence type="ECO:0000256" key="2">
    <source>
        <dbReference type="ARBA" id="ARBA00022741"/>
    </source>
</evidence>
<dbReference type="SUPFAM" id="SSF52540">
    <property type="entry name" value="P-loop containing nucleoside triphosphate hydrolases"/>
    <property type="match status" value="1"/>
</dbReference>
<dbReference type="PANTHER" id="PTHR12169:SF2">
    <property type="entry name" value="AFG1P"/>
    <property type="match status" value="1"/>
</dbReference>
<evidence type="ECO:0000313" key="5">
    <source>
        <dbReference type="EMBL" id="KOS20196.1"/>
    </source>
</evidence>
<evidence type="ECO:0000256" key="4">
    <source>
        <dbReference type="SAM" id="MobiDB-lite"/>
    </source>
</evidence>
<dbReference type="InterPro" id="IPR027417">
    <property type="entry name" value="P-loop_NTPase"/>
</dbReference>
<comment type="similarity">
    <text evidence="1">Belongs to the AFG1 ATPase family.</text>
</comment>
<keyword evidence="3" id="KW-0067">ATP-binding</keyword>
<dbReference type="Pfam" id="PF03969">
    <property type="entry name" value="AFG1_ATPase"/>
    <property type="match status" value="2"/>
</dbReference>
<dbReference type="InterPro" id="IPR005654">
    <property type="entry name" value="ATPase_AFG1-like"/>
</dbReference>
<gene>
    <name evidence="5" type="ORF">ESCO_006246</name>
</gene>
<dbReference type="PANTHER" id="PTHR12169">
    <property type="entry name" value="ATPASE N2B"/>
    <property type="match status" value="1"/>
</dbReference>
<keyword evidence="6" id="KW-1185">Reference proteome</keyword>
<evidence type="ECO:0000313" key="6">
    <source>
        <dbReference type="Proteomes" id="UP000053831"/>
    </source>
</evidence>
<dbReference type="GO" id="GO:0016887">
    <property type="term" value="F:ATP hydrolysis activity"/>
    <property type="evidence" value="ECO:0007669"/>
    <property type="project" value="InterPro"/>
</dbReference>
<dbReference type="GO" id="GO:0005524">
    <property type="term" value="F:ATP binding"/>
    <property type="evidence" value="ECO:0007669"/>
    <property type="project" value="UniProtKB-KW"/>
</dbReference>
<organism evidence="5 6">
    <name type="scientific">Escovopsis weberi</name>
    <dbReference type="NCBI Taxonomy" id="150374"/>
    <lineage>
        <taxon>Eukaryota</taxon>
        <taxon>Fungi</taxon>
        <taxon>Dikarya</taxon>
        <taxon>Ascomycota</taxon>
        <taxon>Pezizomycotina</taxon>
        <taxon>Sordariomycetes</taxon>
        <taxon>Hypocreomycetidae</taxon>
        <taxon>Hypocreales</taxon>
        <taxon>Hypocreaceae</taxon>
        <taxon>Escovopsis</taxon>
    </lineage>
</organism>
<dbReference type="OrthoDB" id="548867at2759"/>
<protein>
    <submittedName>
        <fullName evidence="5">Putative ATPase N2B</fullName>
    </submittedName>
</protein>
<dbReference type="Proteomes" id="UP000053831">
    <property type="component" value="Unassembled WGS sequence"/>
</dbReference>
<dbReference type="Gene3D" id="3.40.50.300">
    <property type="entry name" value="P-loop containing nucleotide triphosphate hydrolases"/>
    <property type="match status" value="1"/>
</dbReference>
<comment type="caution">
    <text evidence="5">The sequence shown here is derived from an EMBL/GenBank/DDBJ whole genome shotgun (WGS) entry which is preliminary data.</text>
</comment>
<evidence type="ECO:0000256" key="1">
    <source>
        <dbReference type="ARBA" id="ARBA00010322"/>
    </source>
</evidence>
<dbReference type="GO" id="GO:0005739">
    <property type="term" value="C:mitochondrion"/>
    <property type="evidence" value="ECO:0007669"/>
    <property type="project" value="TreeGrafter"/>
</dbReference>
<reference evidence="5 6" key="1">
    <citation type="submission" date="2015-07" db="EMBL/GenBank/DDBJ databases">
        <title>The genome of the fungus Escovopsis weberi, a specialized disease agent of ant agriculture.</title>
        <authorList>
            <person name="de Man T.J."/>
            <person name="Stajich J.E."/>
            <person name="Kubicek C.P."/>
            <person name="Chenthamara K."/>
            <person name="Atanasova L."/>
            <person name="Druzhinina I.S."/>
            <person name="Birnbaum S."/>
            <person name="Barribeau S.M."/>
            <person name="Teiling C."/>
            <person name="Suen G."/>
            <person name="Currie C."/>
            <person name="Gerardo N.M."/>
        </authorList>
    </citation>
    <scope>NUCLEOTIDE SEQUENCE [LARGE SCALE GENOMIC DNA]</scope>
</reference>
<dbReference type="EMBL" id="LGSR01000018">
    <property type="protein sequence ID" value="KOS20196.1"/>
    <property type="molecule type" value="Genomic_DNA"/>
</dbReference>